<evidence type="ECO:0000313" key="1">
    <source>
        <dbReference type="EMBL" id="MCQ8241125.1"/>
    </source>
</evidence>
<comment type="caution">
    <text evidence="1">The sequence shown here is derived from an EMBL/GenBank/DDBJ whole genome shotgun (WGS) entry which is preliminary data.</text>
</comment>
<gene>
    <name evidence="1" type="ORF">NFI88_09765</name>
</gene>
<evidence type="ECO:0000313" key="2">
    <source>
        <dbReference type="Proteomes" id="UP001524547"/>
    </source>
</evidence>
<dbReference type="Proteomes" id="UP001524547">
    <property type="component" value="Unassembled WGS sequence"/>
</dbReference>
<proteinExistence type="predicted"/>
<organism evidence="1 2">
    <name type="scientific">Rhizosaccharibacter radicis</name>
    <dbReference type="NCBI Taxonomy" id="2782605"/>
    <lineage>
        <taxon>Bacteria</taxon>
        <taxon>Pseudomonadati</taxon>
        <taxon>Pseudomonadota</taxon>
        <taxon>Alphaproteobacteria</taxon>
        <taxon>Acetobacterales</taxon>
        <taxon>Acetobacteraceae</taxon>
        <taxon>Rhizosaccharibacter</taxon>
    </lineage>
</organism>
<name>A0ABT1W0I3_9PROT</name>
<sequence>MTFAALRLYGFAPDAAIDRPFDSGVVSAAEPDVLMEILDPRIGMAVWDRAASSPGGMPVSPHGPDWLADISDRPDQVPAALGRCWPGRLPAWLAADAGRLAGLLAALAGSRAVRLRLRRGEDPRPECPPASGLALVCRYAGSPLAVRREGRPLPEAWLDPHAVGLIRAPHLLFAGNAAGDLTLTIHALETATP</sequence>
<reference evidence="1 2" key="1">
    <citation type="submission" date="2022-06" db="EMBL/GenBank/DDBJ databases">
        <title>Rhizosaccharibacter gen. nov. sp. nov. KSS12, endophytic bacteria isolated from sugarcane.</title>
        <authorList>
            <person name="Pitiwittayakul N."/>
        </authorList>
    </citation>
    <scope>NUCLEOTIDE SEQUENCE [LARGE SCALE GENOMIC DNA]</scope>
    <source>
        <strain evidence="1 2">KSS12</strain>
    </source>
</reference>
<keyword evidence="2" id="KW-1185">Reference proteome</keyword>
<protein>
    <submittedName>
        <fullName evidence="1">Uncharacterized protein</fullName>
    </submittedName>
</protein>
<accession>A0ABT1W0I3</accession>
<dbReference type="RefSeq" id="WP_422919864.1">
    <property type="nucleotide sequence ID" value="NZ_JAMZEJ010000005.1"/>
</dbReference>
<dbReference type="EMBL" id="JAMZEJ010000005">
    <property type="protein sequence ID" value="MCQ8241125.1"/>
    <property type="molecule type" value="Genomic_DNA"/>
</dbReference>